<comment type="similarity">
    <text evidence="2 8">Belongs to the Mediator complex subunit 17 family.</text>
</comment>
<keyword evidence="8" id="KW-0010">Activator</keyword>
<dbReference type="PANTHER" id="PTHR13114:SF7">
    <property type="entry name" value="MEDIATOR OF RNA POLYMERASE II TRANSCRIPTION SUBUNIT 17"/>
    <property type="match status" value="1"/>
</dbReference>
<evidence type="ECO:0000256" key="5">
    <source>
        <dbReference type="ARBA" id="ARBA00023163"/>
    </source>
</evidence>
<dbReference type="PANTHER" id="PTHR13114">
    <property type="entry name" value="MEDIATOR OF RNA POLYMERASE II TRANSCRIPTION SUBUNIT 17"/>
    <property type="match status" value="1"/>
</dbReference>
<comment type="subunit">
    <text evidence="8">Component of the Mediator complex.</text>
</comment>
<comment type="caution">
    <text evidence="10">The sequence shown here is derived from an EMBL/GenBank/DDBJ whole genome shotgun (WGS) entry which is preliminary data.</text>
</comment>
<dbReference type="GO" id="GO:0006357">
    <property type="term" value="P:regulation of transcription by RNA polymerase II"/>
    <property type="evidence" value="ECO:0007669"/>
    <property type="project" value="InterPro"/>
</dbReference>
<keyword evidence="4 8" id="KW-0805">Transcription regulation</keyword>
<dbReference type="GO" id="GO:0003712">
    <property type="term" value="F:transcription coregulator activity"/>
    <property type="evidence" value="ECO:0007669"/>
    <property type="project" value="InterPro"/>
</dbReference>
<dbReference type="InterPro" id="IPR019313">
    <property type="entry name" value="Mediator_Med17"/>
</dbReference>
<sequence>MSEVNHANTENVEPSWKKLKLSLERPYKDDSGNPIPVLLDLTPEGEHVYEPKETATSKIESNLRRIFQERGVDFFEHHSEGRSGKKAKNAENQEGNEDTLLSTVQEDVVPTAMTMEELLVMRTEIMGQLFVAVGEMSQARDLLNSVLAGTPNNQVVAEPSVPLLSSTLVSKPAPIVSVQAFNAQLAIGSKDEALRKAARLFKAEAEIMERNRVKGEKYWVDALRVRRANWRLSPAPLPPGSATGKGADKTSKDFMISYGLETSPTFFRRRAVAQLPTSITSDEKLVLPFHQNTRLRISISTSTGSWSETCSFASPRVSNDSAQPETILKYLQTEVVDQEIFSLLVKEAGSLPTASARVSERLIVIDASQGLDLSFELMDSSSNTGTNRLDSQSGENICELIYHALHVFLLRKHDLHQQALASGPAAKVDSSMMLLQPIIDLLQYRIFCQRVEVELRKASNALVAAGVSSSLRFNAIGERGDVLLSLFSEQKRKVVGGEAIIRIGDWHTLWFSFLSPSTLTAHLSHATLTIASLPQLSQLLMDEIERCLLQRICTIGREICSSLGSIWFIDLNRCVAKWEGCMMFVKPALMLSIISLSLPQELQNNLWTRYAYRL</sequence>
<keyword evidence="6 8" id="KW-0539">Nucleus</keyword>
<evidence type="ECO:0000256" key="9">
    <source>
        <dbReference type="SAM" id="MobiDB-lite"/>
    </source>
</evidence>
<comment type="function">
    <text evidence="8">Component of the Mediator complex, a coactivator involved in the regulated transcription of nearly all RNA polymerase II-dependent genes. Mediator functions as a bridge to convey information from gene-specific regulatory proteins to the basal RNA polymerase II transcription machinery. Mediator is recruited to promoters by direct interactions with regulatory proteins and serves as a scaffold for the assembly of a functional preinitiation complex with RNA polymerase II and the general transcription factors.</text>
</comment>
<proteinExistence type="inferred from homology"/>
<evidence type="ECO:0000256" key="8">
    <source>
        <dbReference type="RuleBase" id="RU364140"/>
    </source>
</evidence>
<feature type="compositionally biased region" description="Basic and acidic residues" evidence="9">
    <location>
        <begin position="77"/>
        <end position="91"/>
    </location>
</feature>
<evidence type="ECO:0000313" key="10">
    <source>
        <dbReference type="EMBL" id="KAF4619339.1"/>
    </source>
</evidence>
<organism evidence="10 11">
    <name type="scientific">Agrocybe pediades</name>
    <dbReference type="NCBI Taxonomy" id="84607"/>
    <lineage>
        <taxon>Eukaryota</taxon>
        <taxon>Fungi</taxon>
        <taxon>Dikarya</taxon>
        <taxon>Basidiomycota</taxon>
        <taxon>Agaricomycotina</taxon>
        <taxon>Agaricomycetes</taxon>
        <taxon>Agaricomycetidae</taxon>
        <taxon>Agaricales</taxon>
        <taxon>Agaricineae</taxon>
        <taxon>Strophariaceae</taxon>
        <taxon>Agrocybe</taxon>
    </lineage>
</organism>
<feature type="region of interest" description="Disordered" evidence="9">
    <location>
        <begin position="77"/>
        <end position="97"/>
    </location>
</feature>
<dbReference type="GO" id="GO:0016592">
    <property type="term" value="C:mediator complex"/>
    <property type="evidence" value="ECO:0007669"/>
    <property type="project" value="InterPro"/>
</dbReference>
<keyword evidence="11" id="KW-1185">Reference proteome</keyword>
<dbReference type="AlphaFoldDB" id="A0A8H4QXF9"/>
<dbReference type="EMBL" id="JAACJL010000016">
    <property type="protein sequence ID" value="KAF4619339.1"/>
    <property type="molecule type" value="Genomic_DNA"/>
</dbReference>
<evidence type="ECO:0000256" key="6">
    <source>
        <dbReference type="ARBA" id="ARBA00023242"/>
    </source>
</evidence>
<dbReference type="GO" id="GO:0070847">
    <property type="term" value="C:core mediator complex"/>
    <property type="evidence" value="ECO:0007669"/>
    <property type="project" value="TreeGrafter"/>
</dbReference>
<accession>A0A8H4QXF9</accession>
<evidence type="ECO:0000256" key="3">
    <source>
        <dbReference type="ARBA" id="ARBA00019610"/>
    </source>
</evidence>
<evidence type="ECO:0000256" key="1">
    <source>
        <dbReference type="ARBA" id="ARBA00004123"/>
    </source>
</evidence>
<comment type="subcellular location">
    <subcellularLocation>
        <location evidence="1 8">Nucleus</location>
    </subcellularLocation>
</comment>
<protein>
    <recommendedName>
        <fullName evidence="3 8">Mediator of RNA polymerase II transcription subunit 17</fullName>
    </recommendedName>
    <alternativeName>
        <fullName evidence="7 8">Mediator complex subunit 17</fullName>
    </alternativeName>
</protein>
<evidence type="ECO:0000256" key="7">
    <source>
        <dbReference type="ARBA" id="ARBA00032014"/>
    </source>
</evidence>
<gene>
    <name evidence="8" type="primary">MED17</name>
    <name evidence="10" type="ORF">D9613_005033</name>
</gene>
<dbReference type="Pfam" id="PF10156">
    <property type="entry name" value="Med17"/>
    <property type="match status" value="1"/>
</dbReference>
<dbReference type="Proteomes" id="UP000521872">
    <property type="component" value="Unassembled WGS sequence"/>
</dbReference>
<evidence type="ECO:0000313" key="11">
    <source>
        <dbReference type="Proteomes" id="UP000521872"/>
    </source>
</evidence>
<evidence type="ECO:0000256" key="2">
    <source>
        <dbReference type="ARBA" id="ARBA00005635"/>
    </source>
</evidence>
<evidence type="ECO:0000256" key="4">
    <source>
        <dbReference type="ARBA" id="ARBA00023015"/>
    </source>
</evidence>
<reference evidence="10 11" key="1">
    <citation type="submission" date="2019-12" db="EMBL/GenBank/DDBJ databases">
        <authorList>
            <person name="Floudas D."/>
            <person name="Bentzer J."/>
            <person name="Ahren D."/>
            <person name="Johansson T."/>
            <person name="Persson P."/>
            <person name="Tunlid A."/>
        </authorList>
    </citation>
    <scope>NUCLEOTIDE SEQUENCE [LARGE SCALE GENOMIC DNA]</scope>
    <source>
        <strain evidence="10 11">CBS 102.39</strain>
    </source>
</reference>
<name>A0A8H4QXF9_9AGAR</name>
<keyword evidence="5 8" id="KW-0804">Transcription</keyword>